<dbReference type="Proteomes" id="UP000094172">
    <property type="component" value="Unassembled WGS sequence"/>
</dbReference>
<evidence type="ECO:0000313" key="3">
    <source>
        <dbReference type="Proteomes" id="UP000094172"/>
    </source>
</evidence>
<name>A0A1E3VN86_9HYPH</name>
<proteinExistence type="predicted"/>
<protein>
    <recommendedName>
        <fullName evidence="1">DUF6455 domain-containing protein</fullName>
    </recommendedName>
</protein>
<keyword evidence="3" id="KW-1185">Reference proteome</keyword>
<reference evidence="2 3" key="1">
    <citation type="journal article" date="2016" name="Environ. Microbiol.">
        <title>New Methyloceanibacter diversity from North Sea sediments includes methanotroph containing solely the soluble methane monooxygenase.</title>
        <authorList>
            <person name="Vekeman B."/>
            <person name="Kerckhof F.M."/>
            <person name="Cremers G."/>
            <person name="de Vos P."/>
            <person name="Vandamme P."/>
            <person name="Boon N."/>
            <person name="Op den Camp H.J."/>
            <person name="Heylen K."/>
        </authorList>
    </citation>
    <scope>NUCLEOTIDE SEQUENCE [LARGE SCALE GENOMIC DNA]</scope>
    <source>
        <strain evidence="2 3">R-67176</strain>
    </source>
</reference>
<evidence type="ECO:0000259" key="1">
    <source>
        <dbReference type="Pfam" id="PF20056"/>
    </source>
</evidence>
<organism evidence="2 3">
    <name type="scientific">Methyloceanibacter stevinii</name>
    <dbReference type="NCBI Taxonomy" id="1774970"/>
    <lineage>
        <taxon>Bacteria</taxon>
        <taxon>Pseudomonadati</taxon>
        <taxon>Pseudomonadota</taxon>
        <taxon>Alphaproteobacteria</taxon>
        <taxon>Hyphomicrobiales</taxon>
        <taxon>Hyphomicrobiaceae</taxon>
        <taxon>Methyloceanibacter</taxon>
    </lineage>
</organism>
<sequence>MPNSRLLWATKEELSQRYALMDQMMEAQGVDVLAAIRVDGGLAFIEARAKCRYCQHAGVCRRWLLGDGGRRAADFCPNVAFFRSCPRLDS</sequence>
<gene>
    <name evidence="2" type="ORF">AUC70_04340</name>
</gene>
<dbReference type="Pfam" id="PF20056">
    <property type="entry name" value="DUF6455"/>
    <property type="match status" value="1"/>
</dbReference>
<feature type="domain" description="DUF6455" evidence="1">
    <location>
        <begin position="11"/>
        <end position="84"/>
    </location>
</feature>
<comment type="caution">
    <text evidence="2">The sequence shown here is derived from an EMBL/GenBank/DDBJ whole genome shotgun (WGS) entry which is preliminary data.</text>
</comment>
<accession>A0A1E3VN86</accession>
<dbReference type="EMBL" id="LPWE01000011">
    <property type="protein sequence ID" value="ODR94995.1"/>
    <property type="molecule type" value="Genomic_DNA"/>
</dbReference>
<dbReference type="AlphaFoldDB" id="A0A1E3VN86"/>
<dbReference type="InterPro" id="IPR045601">
    <property type="entry name" value="DUF6455"/>
</dbReference>
<evidence type="ECO:0000313" key="2">
    <source>
        <dbReference type="EMBL" id="ODR94995.1"/>
    </source>
</evidence>